<name>A0A261UP72_9BORD</name>
<dbReference type="EMBL" id="NEVS01000004">
    <property type="protein sequence ID" value="OZI63347.1"/>
    <property type="molecule type" value="Genomic_DNA"/>
</dbReference>
<evidence type="ECO:0000256" key="5">
    <source>
        <dbReference type="ARBA" id="ARBA00022827"/>
    </source>
</evidence>
<reference evidence="13" key="1">
    <citation type="submission" date="2017-05" db="EMBL/GenBank/DDBJ databases">
        <title>Complete and WGS of Bordetella genogroups.</title>
        <authorList>
            <person name="Spilker T."/>
            <person name="Lipuma J."/>
        </authorList>
    </citation>
    <scope>NUCLEOTIDE SEQUENCE [LARGE SCALE GENOMIC DNA]</scope>
    <source>
        <strain evidence="13">AU8856</strain>
    </source>
</reference>
<feature type="binding site" evidence="8">
    <location>
        <begin position="380"/>
        <end position="382"/>
    </location>
    <ligand>
        <name>FAD</name>
        <dbReference type="ChEBI" id="CHEBI:57692"/>
    </ligand>
</feature>
<dbReference type="GO" id="GO:0000719">
    <property type="term" value="P:photoreactive repair"/>
    <property type="evidence" value="ECO:0007669"/>
    <property type="project" value="UniProtKB-ARBA"/>
</dbReference>
<dbReference type="GO" id="GO:0071949">
    <property type="term" value="F:FAD binding"/>
    <property type="evidence" value="ECO:0007669"/>
    <property type="project" value="TreeGrafter"/>
</dbReference>
<organism evidence="12 13">
    <name type="scientific">Bordetella genomosp. 11</name>
    <dbReference type="NCBI Taxonomy" id="1416808"/>
    <lineage>
        <taxon>Bacteria</taxon>
        <taxon>Pseudomonadati</taxon>
        <taxon>Pseudomonadota</taxon>
        <taxon>Betaproteobacteria</taxon>
        <taxon>Burkholderiales</taxon>
        <taxon>Alcaligenaceae</taxon>
        <taxon>Bordetella</taxon>
    </lineage>
</organism>
<dbReference type="Pfam" id="PF03441">
    <property type="entry name" value="FAD_binding_7"/>
    <property type="match status" value="1"/>
</dbReference>
<dbReference type="InterPro" id="IPR002081">
    <property type="entry name" value="Cryptochrome/DNA_photolyase_1"/>
</dbReference>
<feature type="domain" description="Photolyase/cryptochrome alpha/beta" evidence="11">
    <location>
        <begin position="1"/>
        <end position="133"/>
    </location>
</feature>
<feature type="binding site" evidence="8">
    <location>
        <position position="279"/>
    </location>
    <ligand>
        <name>FAD</name>
        <dbReference type="ChEBI" id="CHEBI:57692"/>
    </ligand>
</feature>
<dbReference type="SUPFAM" id="SSF48173">
    <property type="entry name" value="Cryptochrome/photolyase FAD-binding domain"/>
    <property type="match status" value="1"/>
</dbReference>
<gene>
    <name evidence="12" type="ORF">CAL28_14005</name>
</gene>
<keyword evidence="13" id="KW-1185">Reference proteome</keyword>
<accession>A0A261UP72</accession>
<dbReference type="Pfam" id="PF00875">
    <property type="entry name" value="DNA_photolyase"/>
    <property type="match status" value="1"/>
</dbReference>
<keyword evidence="12" id="KW-0456">Lyase</keyword>
<keyword evidence="4 8" id="KW-0285">Flavoprotein</keyword>
<dbReference type="InterPro" id="IPR036155">
    <property type="entry name" value="Crypto/Photolyase_N_sf"/>
</dbReference>
<dbReference type="PANTHER" id="PTHR11455">
    <property type="entry name" value="CRYPTOCHROME"/>
    <property type="match status" value="1"/>
</dbReference>
<dbReference type="PROSITE" id="PS00394">
    <property type="entry name" value="DNA_PHOTOLYASES_1_1"/>
    <property type="match status" value="1"/>
</dbReference>
<evidence type="ECO:0000313" key="13">
    <source>
        <dbReference type="Proteomes" id="UP000215767"/>
    </source>
</evidence>
<dbReference type="Gene3D" id="3.40.50.620">
    <property type="entry name" value="HUPs"/>
    <property type="match status" value="1"/>
</dbReference>
<dbReference type="OrthoDB" id="9772484at2"/>
<dbReference type="PANTHER" id="PTHR11455:SF9">
    <property type="entry name" value="CRYPTOCHROME CIRCADIAN CLOCK 5 ISOFORM X1"/>
    <property type="match status" value="1"/>
</dbReference>
<dbReference type="InterPro" id="IPR018394">
    <property type="entry name" value="DNA_photolyase_1_CS_C"/>
</dbReference>
<dbReference type="Gene3D" id="1.25.40.80">
    <property type="match status" value="1"/>
</dbReference>
<evidence type="ECO:0000256" key="3">
    <source>
        <dbReference type="ARBA" id="ARBA00014046"/>
    </source>
</evidence>
<comment type="catalytic activity">
    <reaction evidence="7">
        <text>cyclobutadipyrimidine (in DNA) = 2 pyrimidine residues (in DNA).</text>
        <dbReference type="EC" id="4.1.99.3"/>
    </reaction>
</comment>
<dbReference type="PROSITE" id="PS51645">
    <property type="entry name" value="PHR_CRY_ALPHA_BETA"/>
    <property type="match status" value="1"/>
</dbReference>
<evidence type="ECO:0000256" key="4">
    <source>
        <dbReference type="ARBA" id="ARBA00022630"/>
    </source>
</evidence>
<dbReference type="InterPro" id="IPR005101">
    <property type="entry name" value="Cryptochr/Photolyase_FAD-bd"/>
</dbReference>
<evidence type="ECO:0000256" key="2">
    <source>
        <dbReference type="ARBA" id="ARBA00013149"/>
    </source>
</evidence>
<feature type="binding site" evidence="8">
    <location>
        <begin position="282"/>
        <end position="289"/>
    </location>
    <ligand>
        <name>FAD</name>
        <dbReference type="ChEBI" id="CHEBI:57692"/>
    </ligand>
</feature>
<dbReference type="Gene3D" id="1.10.579.10">
    <property type="entry name" value="DNA Cyclobutane Dipyrimidine Photolyase, subunit A, domain 3"/>
    <property type="match status" value="1"/>
</dbReference>
<dbReference type="Proteomes" id="UP000215767">
    <property type="component" value="Unassembled WGS sequence"/>
</dbReference>
<evidence type="ECO:0000256" key="8">
    <source>
        <dbReference type="PIRSR" id="PIRSR602081-1"/>
    </source>
</evidence>
<dbReference type="PRINTS" id="PR00147">
    <property type="entry name" value="DNAPHOTLYASE"/>
</dbReference>
<dbReference type="InterPro" id="IPR006050">
    <property type="entry name" value="DNA_photolyase_N"/>
</dbReference>
<dbReference type="RefSeq" id="WP_094844605.1">
    <property type="nucleotide sequence ID" value="NZ_NEVS01000004.1"/>
</dbReference>
<evidence type="ECO:0000256" key="9">
    <source>
        <dbReference type="PIRSR" id="PIRSR602081-2"/>
    </source>
</evidence>
<feature type="site" description="Electron transfer via tryptophanyl radical" evidence="9">
    <location>
        <position position="314"/>
    </location>
</feature>
<keyword evidence="5 8" id="KW-0274">FAD</keyword>
<protein>
    <recommendedName>
        <fullName evidence="3">Deoxyribodipyrimidine photo-lyase</fullName>
        <ecNumber evidence="2">4.1.99.3</ecNumber>
    </recommendedName>
</protein>
<dbReference type="InterPro" id="IPR014729">
    <property type="entry name" value="Rossmann-like_a/b/a_fold"/>
</dbReference>
<evidence type="ECO:0000256" key="6">
    <source>
        <dbReference type="ARBA" id="ARBA00022991"/>
    </source>
</evidence>
<evidence type="ECO:0000256" key="1">
    <source>
        <dbReference type="ARBA" id="ARBA00001932"/>
    </source>
</evidence>
<evidence type="ECO:0000256" key="7">
    <source>
        <dbReference type="ARBA" id="ARBA00033999"/>
    </source>
</evidence>
<dbReference type="GO" id="GO:0003677">
    <property type="term" value="F:DNA binding"/>
    <property type="evidence" value="ECO:0007669"/>
    <property type="project" value="TreeGrafter"/>
</dbReference>
<feature type="binding site" evidence="8">
    <location>
        <position position="228"/>
    </location>
    <ligand>
        <name>FAD</name>
        <dbReference type="ChEBI" id="CHEBI:57692"/>
    </ligand>
</feature>
<dbReference type="SUPFAM" id="SSF52425">
    <property type="entry name" value="Cryptochrome/photolyase, N-terminal domain"/>
    <property type="match status" value="1"/>
</dbReference>
<keyword evidence="6 10" id="KW-0157">Chromophore</keyword>
<feature type="site" description="Electron transfer via tryptophanyl radical" evidence="9">
    <location>
        <position position="367"/>
    </location>
</feature>
<evidence type="ECO:0000256" key="10">
    <source>
        <dbReference type="RuleBase" id="RU004182"/>
    </source>
</evidence>
<comment type="caution">
    <text evidence="12">The sequence shown here is derived from an EMBL/GenBank/DDBJ whole genome shotgun (WGS) entry which is preliminary data.</text>
</comment>
<evidence type="ECO:0000259" key="11">
    <source>
        <dbReference type="PROSITE" id="PS51645"/>
    </source>
</evidence>
<dbReference type="FunFam" id="1.10.579.10:FF:000003">
    <property type="entry name" value="Deoxyribodipyrimidine photo-lyase"/>
    <property type="match status" value="1"/>
</dbReference>
<evidence type="ECO:0000313" key="12">
    <source>
        <dbReference type="EMBL" id="OZI63347.1"/>
    </source>
</evidence>
<dbReference type="GO" id="GO:0003904">
    <property type="term" value="F:deoxyribodipyrimidine photo-lyase activity"/>
    <property type="evidence" value="ECO:0007669"/>
    <property type="project" value="UniProtKB-EC"/>
</dbReference>
<feature type="site" description="Electron transfer via tryptophanyl radical" evidence="9">
    <location>
        <position position="390"/>
    </location>
</feature>
<proteinExistence type="inferred from homology"/>
<sequence>MATLIWFRTDLRTQDNPALSAALSEGAAFALFMPAPGQWRRHGDAPIKIDFWSRNLAALATGLAALNVPLKFAAVQDWSEAPAALADFCRRHDIRSVHTNAEWGLNERRRDQAVAARLAGDGIAWTQHHGATLLPPGTILTGKGECYKVFTPYARVCRERLASAPPRPAPAPRAQAAMPAPADALPDARAMLGDAPPPTDDQRALWPAGEDAAQRRLDAFIDASLDDYQDKRDVPGVDGTSRLSPYLAAGVISPGACLRAALAANQGEIDSGRAGARTWITELLWREFYLHLLAAHPALSMHRPMRAETDAVPWREAQQDLRAWYEGRTGFPIIDAAMRQLAAIGWMHNRLRMMTAMFLSKNLLLDWRKGEAWFMSRLIDGDLASNNGGWQWSASTGTDAVPYFRVFNPETQSAKFDPDGRFLRRWLPELAELDNRSIHAPSDAQRQACGYPPRIVDLRESRLRAIEAYAGVSRGVTTR</sequence>
<dbReference type="GO" id="GO:0009416">
    <property type="term" value="P:response to light stimulus"/>
    <property type="evidence" value="ECO:0007669"/>
    <property type="project" value="TreeGrafter"/>
</dbReference>
<dbReference type="AlphaFoldDB" id="A0A261UP72"/>
<comment type="similarity">
    <text evidence="10">Belongs to the DNA photolyase family.</text>
</comment>
<comment type="cofactor">
    <cofactor evidence="1">
        <name>(6R)-5,10-methylene-5,6,7,8-tetrahydrofolate</name>
        <dbReference type="ChEBI" id="CHEBI:15636"/>
    </cofactor>
</comment>
<dbReference type="EC" id="4.1.99.3" evidence="2"/>
<comment type="cofactor">
    <cofactor evidence="8">
        <name>FAD</name>
        <dbReference type="ChEBI" id="CHEBI:57692"/>
    </cofactor>
    <text evidence="8">Binds 1 FAD per subunit.</text>
</comment>
<feature type="binding site" evidence="8">
    <location>
        <begin position="240"/>
        <end position="244"/>
    </location>
    <ligand>
        <name>FAD</name>
        <dbReference type="ChEBI" id="CHEBI:57692"/>
    </ligand>
</feature>
<dbReference type="NCBIfam" id="NF007955">
    <property type="entry name" value="PRK10674.1"/>
    <property type="match status" value="1"/>
</dbReference>
<dbReference type="InterPro" id="IPR036134">
    <property type="entry name" value="Crypto/Photolyase_FAD-like_sf"/>
</dbReference>